<reference evidence="2 3" key="1">
    <citation type="journal article" date="2024" name="Science">
        <title>Giant polyketide synthase enzymes in the biosynthesis of giant marine polyether toxins.</title>
        <authorList>
            <person name="Fallon T.R."/>
            <person name="Shende V.V."/>
            <person name="Wierzbicki I.H."/>
            <person name="Pendleton A.L."/>
            <person name="Watervoot N.F."/>
            <person name="Auber R.P."/>
            <person name="Gonzalez D.J."/>
            <person name="Wisecaver J.H."/>
            <person name="Moore B.S."/>
        </authorList>
    </citation>
    <scope>NUCLEOTIDE SEQUENCE [LARGE SCALE GENOMIC DNA]</scope>
    <source>
        <strain evidence="2 3">12B1</strain>
    </source>
</reference>
<dbReference type="SUPFAM" id="SSF48403">
    <property type="entry name" value="Ankyrin repeat"/>
    <property type="match status" value="1"/>
</dbReference>
<dbReference type="SMART" id="SM00248">
    <property type="entry name" value="ANK"/>
    <property type="match status" value="2"/>
</dbReference>
<comment type="caution">
    <text evidence="2">The sequence shown here is derived from an EMBL/GenBank/DDBJ whole genome shotgun (WGS) entry which is preliminary data.</text>
</comment>
<accession>A0AB34J6N7</accession>
<dbReference type="AlphaFoldDB" id="A0AB34J6N7"/>
<keyword evidence="3" id="KW-1185">Reference proteome</keyword>
<dbReference type="Pfam" id="PF12796">
    <property type="entry name" value="Ank_2"/>
    <property type="match status" value="1"/>
</dbReference>
<evidence type="ECO:0000313" key="3">
    <source>
        <dbReference type="Proteomes" id="UP001515480"/>
    </source>
</evidence>
<gene>
    <name evidence="2" type="ORF">AB1Y20_005511</name>
</gene>
<dbReference type="EMBL" id="JBGBPQ010000013">
    <property type="protein sequence ID" value="KAL1512249.1"/>
    <property type="molecule type" value="Genomic_DNA"/>
</dbReference>
<dbReference type="Proteomes" id="UP001515480">
    <property type="component" value="Unassembled WGS sequence"/>
</dbReference>
<dbReference type="PROSITE" id="PS50297">
    <property type="entry name" value="ANK_REP_REGION"/>
    <property type="match status" value="1"/>
</dbReference>
<dbReference type="InterPro" id="IPR002110">
    <property type="entry name" value="Ankyrin_rpt"/>
</dbReference>
<name>A0AB34J6N7_PRYPA</name>
<protein>
    <submittedName>
        <fullName evidence="2">Uncharacterized protein</fullName>
    </submittedName>
</protein>
<feature type="repeat" description="ANK" evidence="1">
    <location>
        <begin position="97"/>
        <end position="129"/>
    </location>
</feature>
<proteinExistence type="predicted"/>
<keyword evidence="1" id="KW-0040">ANK repeat</keyword>
<dbReference type="PROSITE" id="PS50088">
    <property type="entry name" value="ANK_REPEAT"/>
    <property type="match status" value="1"/>
</dbReference>
<dbReference type="InterPro" id="IPR036770">
    <property type="entry name" value="Ankyrin_rpt-contain_sf"/>
</dbReference>
<evidence type="ECO:0000256" key="1">
    <source>
        <dbReference type="PROSITE-ProRule" id="PRU00023"/>
    </source>
</evidence>
<sequence length="157" mass="16349">MAATLSRGGSSGVRAAETMLLQRASETAWPALYVAATRADEPDRLAALLKLHKGKASPVKGDTLLTVAARFGNVSGLGIILTHGYDINEAATKFEGRSETPLYTAALWGQPACIKLLLQKGASAGKAEALQAAKEAHHCDLGGGSAEDYAECVRLLS</sequence>
<dbReference type="Gene3D" id="1.25.40.20">
    <property type="entry name" value="Ankyrin repeat-containing domain"/>
    <property type="match status" value="1"/>
</dbReference>
<evidence type="ECO:0000313" key="2">
    <source>
        <dbReference type="EMBL" id="KAL1512249.1"/>
    </source>
</evidence>
<organism evidence="2 3">
    <name type="scientific">Prymnesium parvum</name>
    <name type="common">Toxic golden alga</name>
    <dbReference type="NCBI Taxonomy" id="97485"/>
    <lineage>
        <taxon>Eukaryota</taxon>
        <taxon>Haptista</taxon>
        <taxon>Haptophyta</taxon>
        <taxon>Prymnesiophyceae</taxon>
        <taxon>Prymnesiales</taxon>
        <taxon>Prymnesiaceae</taxon>
        <taxon>Prymnesium</taxon>
    </lineage>
</organism>